<sequence>MVAQISDFTPARAVDFVQGQLHPTVIAGAQYRGSPLARPSAPGPDPDNFLVTFGSAGMSTTRFYTVLPGEFSRSGEATSPTSEVRRRGREEPRSNELTTNRFADIASKQARDKQARARAAADANASTLDLSGTNLGPVSIDKGKLSFDPERGYWEGDLEVTLNVASPVTGLSMHLVIDDGELKEASGKAKTLIPLFAGVTLDELRFSIVSDPLTVSGGASASIIKVLRGDLDMTIRTGPVFFRLTGRISLFGEIELGSAYVQYDEANAESLTFGGRLGLDFGPVSIGAGVDGGVSFKTGDFFVEGNGRACLFICLGVKALISSKALAACGSIDLLLVEISAGFAYRFGDGLEVFLGCDLSPYRPAVFRVRGGVTADAAQAGAGGLRVPAGAEQAAFRFRGNAGMADAPKLTLTAPDGRTFTTGELPGDYTFTPRLGAGVTTPTAVVDQDPVSKLTTILVAKPPAGDWRVTLAPGQPPLVGAEIALGEHVEDKELQAEVRDADLEGDTVKIGSTAITASASKASTVATKLARRQVAALRQQPRIERSRFRGVVLDVPDGLSGELVLADVTPASTAIVRTLDLETYGGKKVPIAFRPTADPGTHELRALLTHSDGTPRQSIVVDTFAGPPMPVPTAPDLTLSRSAGGTVVVDVRPGSAGSVRDVASSFDLVVQAPSGRRIERLVDRSNSRRLPDGAFRVTLGSFSASDFRGMRTWGRMIYAGKTGAIDSARAARR</sequence>
<accession>A0ABY5PM49</accession>
<dbReference type="EMBL" id="CP088295">
    <property type="protein sequence ID" value="UUY05392.1"/>
    <property type="molecule type" value="Genomic_DNA"/>
</dbReference>
<protein>
    <recommendedName>
        <fullName evidence="4">Carboxypeptidase regulatory-like domain-containing protein</fullName>
    </recommendedName>
</protein>
<evidence type="ECO:0008006" key="4">
    <source>
        <dbReference type="Google" id="ProtNLM"/>
    </source>
</evidence>
<evidence type="ECO:0000256" key="1">
    <source>
        <dbReference type="SAM" id="MobiDB-lite"/>
    </source>
</evidence>
<name>A0ABY5PM49_9ACTN</name>
<keyword evidence="3" id="KW-1185">Reference proteome</keyword>
<feature type="region of interest" description="Disordered" evidence="1">
    <location>
        <begin position="71"/>
        <end position="99"/>
    </location>
</feature>
<dbReference type="Proteomes" id="UP001058860">
    <property type="component" value="Chromosome"/>
</dbReference>
<feature type="compositionally biased region" description="Basic and acidic residues" evidence="1">
    <location>
        <begin position="83"/>
        <end position="94"/>
    </location>
</feature>
<evidence type="ECO:0000313" key="3">
    <source>
        <dbReference type="Proteomes" id="UP001058860"/>
    </source>
</evidence>
<gene>
    <name evidence="2" type="ORF">LRS13_07680</name>
</gene>
<reference evidence="3" key="1">
    <citation type="submission" date="2021-11" db="EMBL/GenBank/DDBJ databases">
        <title>Cultivation dependent microbiological survey of springs from the worlds oldest radium mine currently devoted to the extraction of radon-saturated water.</title>
        <authorList>
            <person name="Kapinusova G."/>
            <person name="Smrhova T."/>
            <person name="Strejcek M."/>
            <person name="Suman J."/>
            <person name="Jani K."/>
            <person name="Pajer P."/>
            <person name="Uhlik O."/>
        </authorList>
    </citation>
    <scope>NUCLEOTIDE SEQUENCE [LARGE SCALE GENOMIC DNA]</scope>
    <source>
        <strain evidence="3">J379</strain>
    </source>
</reference>
<organism evidence="2 3">
    <name type="scientific">Svornostia abyssi</name>
    <dbReference type="NCBI Taxonomy" id="2898438"/>
    <lineage>
        <taxon>Bacteria</taxon>
        <taxon>Bacillati</taxon>
        <taxon>Actinomycetota</taxon>
        <taxon>Thermoleophilia</taxon>
        <taxon>Solirubrobacterales</taxon>
        <taxon>Baekduiaceae</taxon>
        <taxon>Svornostia</taxon>
    </lineage>
</organism>
<proteinExistence type="predicted"/>
<dbReference type="RefSeq" id="WP_353865853.1">
    <property type="nucleotide sequence ID" value="NZ_CP088295.1"/>
</dbReference>
<evidence type="ECO:0000313" key="2">
    <source>
        <dbReference type="EMBL" id="UUY05392.1"/>
    </source>
</evidence>